<proteinExistence type="predicted"/>
<reference evidence="1 2" key="1">
    <citation type="journal article" date="2018" name="Mol. Plant">
        <title>The genome of Artemisia annua provides insight into the evolution of Asteraceae family and artemisinin biosynthesis.</title>
        <authorList>
            <person name="Shen Q."/>
            <person name="Zhang L."/>
            <person name="Liao Z."/>
            <person name="Wang S."/>
            <person name="Yan T."/>
            <person name="Shi P."/>
            <person name="Liu M."/>
            <person name="Fu X."/>
            <person name="Pan Q."/>
            <person name="Wang Y."/>
            <person name="Lv Z."/>
            <person name="Lu X."/>
            <person name="Zhang F."/>
            <person name="Jiang W."/>
            <person name="Ma Y."/>
            <person name="Chen M."/>
            <person name="Hao X."/>
            <person name="Li L."/>
            <person name="Tang Y."/>
            <person name="Lv G."/>
            <person name="Zhou Y."/>
            <person name="Sun X."/>
            <person name="Brodelius P.E."/>
            <person name="Rose J.K.C."/>
            <person name="Tang K."/>
        </authorList>
    </citation>
    <scope>NUCLEOTIDE SEQUENCE [LARGE SCALE GENOMIC DNA]</scope>
    <source>
        <strain evidence="2">cv. Huhao1</strain>
        <tissue evidence="1">Leaf</tissue>
    </source>
</reference>
<evidence type="ECO:0000313" key="2">
    <source>
        <dbReference type="Proteomes" id="UP000245207"/>
    </source>
</evidence>
<dbReference type="AlphaFoldDB" id="A0A2U1ND84"/>
<protein>
    <submittedName>
        <fullName evidence="1">Uncharacterized protein</fullName>
    </submittedName>
</protein>
<organism evidence="1 2">
    <name type="scientific">Artemisia annua</name>
    <name type="common">Sweet wormwood</name>
    <dbReference type="NCBI Taxonomy" id="35608"/>
    <lineage>
        <taxon>Eukaryota</taxon>
        <taxon>Viridiplantae</taxon>
        <taxon>Streptophyta</taxon>
        <taxon>Embryophyta</taxon>
        <taxon>Tracheophyta</taxon>
        <taxon>Spermatophyta</taxon>
        <taxon>Magnoliopsida</taxon>
        <taxon>eudicotyledons</taxon>
        <taxon>Gunneridae</taxon>
        <taxon>Pentapetalae</taxon>
        <taxon>asterids</taxon>
        <taxon>campanulids</taxon>
        <taxon>Asterales</taxon>
        <taxon>Asteraceae</taxon>
        <taxon>Asteroideae</taxon>
        <taxon>Anthemideae</taxon>
        <taxon>Artemisiinae</taxon>
        <taxon>Artemisia</taxon>
    </lineage>
</organism>
<evidence type="ECO:0000313" key="1">
    <source>
        <dbReference type="EMBL" id="PWA71479.1"/>
    </source>
</evidence>
<comment type="caution">
    <text evidence="1">The sequence shown here is derived from an EMBL/GenBank/DDBJ whole genome shotgun (WGS) entry which is preliminary data.</text>
</comment>
<dbReference type="Proteomes" id="UP000245207">
    <property type="component" value="Unassembled WGS sequence"/>
</dbReference>
<keyword evidence="2" id="KW-1185">Reference proteome</keyword>
<gene>
    <name evidence="1" type="ORF">CTI12_AA280580</name>
</gene>
<accession>A0A2U1ND84</accession>
<sequence length="76" mass="8738">MGKKEEKSPLLTKLERKQLKDDEEECQVYVEKLNKESNDYDATLSSWCPFSAKNNSLTRNSASFSYVPTRISGLFI</sequence>
<dbReference type="EMBL" id="PKPP01003077">
    <property type="protein sequence ID" value="PWA71479.1"/>
    <property type="molecule type" value="Genomic_DNA"/>
</dbReference>
<name>A0A2U1ND84_ARTAN</name>